<dbReference type="Proteomes" id="UP000035656">
    <property type="component" value="Chromosome"/>
</dbReference>
<name>A0A0G4ASE8_9BACT</name>
<dbReference type="EMBL" id="CP011209">
    <property type="protein sequence ID" value="AKM78093.1"/>
    <property type="molecule type" value="Genomic_DNA"/>
</dbReference>
<evidence type="ECO:0000256" key="1">
    <source>
        <dbReference type="SAM" id="MobiDB-lite"/>
    </source>
</evidence>
<feature type="region of interest" description="Disordered" evidence="1">
    <location>
        <begin position="32"/>
        <end position="69"/>
    </location>
</feature>
<evidence type="ECO:0000313" key="2">
    <source>
        <dbReference type="EMBL" id="AKM78093.1"/>
    </source>
</evidence>
<protein>
    <submittedName>
        <fullName evidence="2">Uncharacterized protein</fullName>
    </submittedName>
</protein>
<proteinExistence type="predicted"/>
<feature type="compositionally biased region" description="Low complexity" evidence="1">
    <location>
        <begin position="33"/>
        <end position="48"/>
    </location>
</feature>
<evidence type="ECO:0000313" key="3">
    <source>
        <dbReference type="Proteomes" id="UP000035656"/>
    </source>
</evidence>
<gene>
    <name evidence="2" type="ORF">UX70_C0001G0370</name>
</gene>
<feature type="compositionally biased region" description="Basic and acidic residues" evidence="1">
    <location>
        <begin position="54"/>
        <end position="69"/>
    </location>
</feature>
<dbReference type="KEGG" id="pwo:UX70_C0001G0370"/>
<organism evidence="2 3">
    <name type="scientific">Candidatus Wolfebacteria bacterium GW2011_GWB1_47_1</name>
    <dbReference type="NCBI Taxonomy" id="1619007"/>
    <lineage>
        <taxon>Bacteria</taxon>
        <taxon>Candidatus Wolfeibacteriota</taxon>
    </lineage>
</organism>
<dbReference type="AlphaFoldDB" id="A0A0G4ASE8"/>
<accession>A0A0G4ASE8</accession>
<reference evidence="2 3" key="1">
    <citation type="journal article" date="2015" name="Nature">
        <title>rRNA introns, odd ribosomes, and small enigmatic genomes across a large radiation of phyla.</title>
        <authorList>
            <person name="Brown C.T."/>
            <person name="Hug L.A."/>
            <person name="Thomas B.C."/>
            <person name="Sharon I."/>
            <person name="Castelle C.J."/>
            <person name="Singh A."/>
            <person name="Wilkins M.J."/>
            <person name="Williams K.H."/>
            <person name="Banfield J.F."/>
        </authorList>
    </citation>
    <scope>NUCLEOTIDE SEQUENCE [LARGE SCALE GENOMIC DNA]</scope>
</reference>
<sequence length="87" mass="9656">MLAIVSNHVSRTREKPIIQKECVMGLFTMFGPSESSTSSSDGKTTTTTHCTNGHMDRIQQTDNKTGKTWEREVCHGVFGPYAGSYKK</sequence>